<dbReference type="InterPro" id="IPR016135">
    <property type="entry name" value="UBQ-conjugating_enzyme/RWD"/>
</dbReference>
<reference evidence="3" key="1">
    <citation type="journal article" date="2019" name="Nat. Commun.">
        <title>The genome of broomcorn millet.</title>
        <authorList>
            <person name="Zou C."/>
            <person name="Miki D."/>
            <person name="Li D."/>
            <person name="Tang Q."/>
            <person name="Xiao L."/>
            <person name="Rajput S."/>
            <person name="Deng P."/>
            <person name="Jia W."/>
            <person name="Huang R."/>
            <person name="Zhang M."/>
            <person name="Sun Y."/>
            <person name="Hu J."/>
            <person name="Fu X."/>
            <person name="Schnable P.S."/>
            <person name="Li F."/>
            <person name="Zhang H."/>
            <person name="Feng B."/>
            <person name="Zhu X."/>
            <person name="Liu R."/>
            <person name="Schnable J.C."/>
            <person name="Zhu J.-K."/>
            <person name="Zhang H."/>
        </authorList>
    </citation>
    <scope>NUCLEOTIDE SEQUENCE [LARGE SCALE GENOMIC DNA]</scope>
</reference>
<dbReference type="SUPFAM" id="SSF54495">
    <property type="entry name" value="UBC-like"/>
    <property type="match status" value="1"/>
</dbReference>
<accession>A0A3L6PZG6</accession>
<dbReference type="AlphaFoldDB" id="A0A3L6PZG6"/>
<dbReference type="EMBL" id="PQIB02000015">
    <property type="protein sequence ID" value="RLM66121.1"/>
    <property type="molecule type" value="Genomic_DNA"/>
</dbReference>
<dbReference type="InterPro" id="IPR050113">
    <property type="entry name" value="Ub_conjugating_enzyme"/>
</dbReference>
<protein>
    <submittedName>
        <fullName evidence="2">SUMO-conjugating enzyme SCE1-like</fullName>
    </submittedName>
</protein>
<gene>
    <name evidence="2" type="ORF">C2845_PM16G17520</name>
</gene>
<dbReference type="STRING" id="4540.A0A3L6PZG6"/>
<evidence type="ECO:0000313" key="3">
    <source>
        <dbReference type="Proteomes" id="UP000275267"/>
    </source>
</evidence>
<dbReference type="InterPro" id="IPR000608">
    <property type="entry name" value="UBC"/>
</dbReference>
<feature type="domain" description="UBC core" evidence="1">
    <location>
        <begin position="53"/>
        <end position="93"/>
    </location>
</feature>
<dbReference type="Gene3D" id="3.10.110.10">
    <property type="entry name" value="Ubiquitin Conjugating Enzyme"/>
    <property type="match status" value="2"/>
</dbReference>
<dbReference type="Pfam" id="PF00179">
    <property type="entry name" value="UQ_con"/>
    <property type="match status" value="1"/>
</dbReference>
<evidence type="ECO:0000259" key="1">
    <source>
        <dbReference type="Pfam" id="PF00179"/>
    </source>
</evidence>
<dbReference type="PANTHER" id="PTHR24067">
    <property type="entry name" value="UBIQUITIN-CONJUGATING ENZYME E2"/>
    <property type="match status" value="1"/>
</dbReference>
<organism evidence="2 3">
    <name type="scientific">Panicum miliaceum</name>
    <name type="common">Proso millet</name>
    <name type="synonym">Broomcorn millet</name>
    <dbReference type="NCBI Taxonomy" id="4540"/>
    <lineage>
        <taxon>Eukaryota</taxon>
        <taxon>Viridiplantae</taxon>
        <taxon>Streptophyta</taxon>
        <taxon>Embryophyta</taxon>
        <taxon>Tracheophyta</taxon>
        <taxon>Spermatophyta</taxon>
        <taxon>Magnoliopsida</taxon>
        <taxon>Liliopsida</taxon>
        <taxon>Poales</taxon>
        <taxon>Poaceae</taxon>
        <taxon>PACMAD clade</taxon>
        <taxon>Panicoideae</taxon>
        <taxon>Panicodae</taxon>
        <taxon>Paniceae</taxon>
        <taxon>Panicinae</taxon>
        <taxon>Panicum</taxon>
        <taxon>Panicum sect. Panicum</taxon>
    </lineage>
</organism>
<keyword evidence="3" id="KW-1185">Reference proteome</keyword>
<evidence type="ECO:0000313" key="2">
    <source>
        <dbReference type="EMBL" id="RLM66121.1"/>
    </source>
</evidence>
<sequence>MASGGVARGRLAEERKTWRRSHPHGFVAKPETLPDGSVNLMVWKCVVPGKEGAWKASITVSQILIGIQELLDHPNPASPAQSACYQLYKKAEQAALIQPKLVNERGLSGPDLKVLPIIQLTIWETTILGYKSMGFAACGCMLRRTKLCVHEAVAATGSRNRWSGSGQRVLKDQKRSLTAQSHRVQMAREKKTEPTWTQQVYSAPKVKPPLPLF</sequence>
<comment type="caution">
    <text evidence="2">The sequence shown here is derived from an EMBL/GenBank/DDBJ whole genome shotgun (WGS) entry which is preliminary data.</text>
</comment>
<name>A0A3L6PZG6_PANMI</name>
<dbReference type="OrthoDB" id="6600758at2759"/>
<proteinExistence type="predicted"/>
<dbReference type="Proteomes" id="UP000275267">
    <property type="component" value="Unassembled WGS sequence"/>
</dbReference>